<dbReference type="AlphaFoldDB" id="A0A8C9YEE0"/>
<feature type="region of interest" description="Disordered" evidence="1">
    <location>
        <begin position="63"/>
        <end position="87"/>
    </location>
</feature>
<organism evidence="2 3">
    <name type="scientific">Sander lucioperca</name>
    <name type="common">Pike-perch</name>
    <name type="synonym">Perca lucioperca</name>
    <dbReference type="NCBI Taxonomy" id="283035"/>
    <lineage>
        <taxon>Eukaryota</taxon>
        <taxon>Metazoa</taxon>
        <taxon>Chordata</taxon>
        <taxon>Craniata</taxon>
        <taxon>Vertebrata</taxon>
        <taxon>Euteleostomi</taxon>
        <taxon>Actinopterygii</taxon>
        <taxon>Neopterygii</taxon>
        <taxon>Teleostei</taxon>
        <taxon>Neoteleostei</taxon>
        <taxon>Acanthomorphata</taxon>
        <taxon>Eupercaria</taxon>
        <taxon>Perciformes</taxon>
        <taxon>Percoidei</taxon>
        <taxon>Percidae</taxon>
        <taxon>Luciopercinae</taxon>
        <taxon>Sander</taxon>
    </lineage>
</organism>
<accession>A0A8C9YEE0</accession>
<dbReference type="Ensembl" id="ENSSLUT00000024026.1">
    <property type="protein sequence ID" value="ENSSLUP00000023259.1"/>
    <property type="gene ID" value="ENSSLUG00000010675.1"/>
</dbReference>
<protein>
    <submittedName>
        <fullName evidence="2">Uncharacterized protein</fullName>
    </submittedName>
</protein>
<name>A0A8C9YEE0_SANLU</name>
<dbReference type="Proteomes" id="UP000694568">
    <property type="component" value="Unplaced"/>
</dbReference>
<evidence type="ECO:0000313" key="2">
    <source>
        <dbReference type="Ensembl" id="ENSSLUP00000023259.1"/>
    </source>
</evidence>
<dbReference type="GeneTree" id="ENSGT00980000198721"/>
<reference evidence="2" key="2">
    <citation type="submission" date="2025-09" db="UniProtKB">
        <authorList>
            <consortium name="Ensembl"/>
        </authorList>
    </citation>
    <scope>IDENTIFICATION</scope>
</reference>
<evidence type="ECO:0000313" key="3">
    <source>
        <dbReference type="Proteomes" id="UP000694568"/>
    </source>
</evidence>
<proteinExistence type="predicted"/>
<sequence>MSTDRPKRNIIKKNIDGMPWCEERLVRKVLFLSLREFRDTHRASHIHTRTHKRTSLLSAGPSWSWSLQTRPQQRRPASIHRHKDDPASKRSAALLCVFACSCLCA</sequence>
<evidence type="ECO:0000256" key="1">
    <source>
        <dbReference type="SAM" id="MobiDB-lite"/>
    </source>
</evidence>
<reference evidence="2" key="1">
    <citation type="submission" date="2025-08" db="UniProtKB">
        <authorList>
            <consortium name="Ensembl"/>
        </authorList>
    </citation>
    <scope>IDENTIFICATION</scope>
</reference>
<keyword evidence="3" id="KW-1185">Reference proteome</keyword>